<dbReference type="AlphaFoldDB" id="A0A0D2QAS3"/>
<sequence>MKPQLLAWCIGASRAPAQGAESFQERSSRNYLVFWKWSQIAENVVRSMECSRRFPLTIAHHCMIFISDKNHSCRRTLHCIWYVFSRSRHR</sequence>
<reference evidence="2" key="1">
    <citation type="submission" date="2014-04" db="EMBL/GenBank/DDBJ databases">
        <title>Evolutionary Origins and Diversification of the Mycorrhizal Mutualists.</title>
        <authorList>
            <consortium name="DOE Joint Genome Institute"/>
            <consortium name="Mycorrhizal Genomics Consortium"/>
            <person name="Kohler A."/>
            <person name="Kuo A."/>
            <person name="Nagy L.G."/>
            <person name="Floudas D."/>
            <person name="Copeland A."/>
            <person name="Barry K.W."/>
            <person name="Cichocki N."/>
            <person name="Veneault-Fourrey C."/>
            <person name="LaButti K."/>
            <person name="Lindquist E.A."/>
            <person name="Lipzen A."/>
            <person name="Lundell T."/>
            <person name="Morin E."/>
            <person name="Murat C."/>
            <person name="Riley R."/>
            <person name="Ohm R."/>
            <person name="Sun H."/>
            <person name="Tunlid A."/>
            <person name="Henrissat B."/>
            <person name="Grigoriev I.V."/>
            <person name="Hibbett D.S."/>
            <person name="Martin F."/>
        </authorList>
    </citation>
    <scope>NUCLEOTIDE SEQUENCE [LARGE SCALE GENOMIC DNA]</scope>
    <source>
        <strain evidence="2">FD-334 SS-4</strain>
    </source>
</reference>
<proteinExistence type="predicted"/>
<evidence type="ECO:0000313" key="1">
    <source>
        <dbReference type="EMBL" id="KJA28700.1"/>
    </source>
</evidence>
<dbReference type="EMBL" id="KN817520">
    <property type="protein sequence ID" value="KJA28700.1"/>
    <property type="molecule type" value="Genomic_DNA"/>
</dbReference>
<dbReference type="Proteomes" id="UP000054270">
    <property type="component" value="Unassembled WGS sequence"/>
</dbReference>
<organism evidence="1 2">
    <name type="scientific">Hypholoma sublateritium (strain FD-334 SS-4)</name>
    <dbReference type="NCBI Taxonomy" id="945553"/>
    <lineage>
        <taxon>Eukaryota</taxon>
        <taxon>Fungi</taxon>
        <taxon>Dikarya</taxon>
        <taxon>Basidiomycota</taxon>
        <taxon>Agaricomycotina</taxon>
        <taxon>Agaricomycetes</taxon>
        <taxon>Agaricomycetidae</taxon>
        <taxon>Agaricales</taxon>
        <taxon>Agaricineae</taxon>
        <taxon>Strophariaceae</taxon>
        <taxon>Hypholoma</taxon>
    </lineage>
</organism>
<accession>A0A0D2QAS3</accession>
<gene>
    <name evidence="1" type="ORF">HYPSUDRAFT_615756</name>
</gene>
<evidence type="ECO:0000313" key="2">
    <source>
        <dbReference type="Proteomes" id="UP000054270"/>
    </source>
</evidence>
<protein>
    <submittedName>
        <fullName evidence="1">Uncharacterized protein</fullName>
    </submittedName>
</protein>
<keyword evidence="2" id="KW-1185">Reference proteome</keyword>
<name>A0A0D2QAS3_HYPSF</name>